<reference evidence="3 4" key="1">
    <citation type="submission" date="2020-06" db="EMBL/GenBank/DDBJ databases">
        <title>Pseudomonas eucalypticola sp. nov., an endophyte of Eucalyptus dunnii leaves with biocontrol ability of eucalyptus leaf blight.</title>
        <authorList>
            <person name="Liu Y."/>
            <person name="Song Z."/>
            <person name="Zeng H."/>
            <person name="Lu M."/>
            <person name="Wang X."/>
            <person name="Lian X."/>
            <person name="Zhang Q."/>
        </authorList>
    </citation>
    <scope>NUCLEOTIDE SEQUENCE [LARGE SCALE GENOMIC DNA]</scope>
    <source>
        <strain evidence="3 4">NP-1</strain>
    </source>
</reference>
<dbReference type="EMBL" id="CP056030">
    <property type="protein sequence ID" value="QKZ07170.1"/>
    <property type="molecule type" value="Genomic_DNA"/>
</dbReference>
<gene>
    <name evidence="3" type="ORF">HWQ56_26690</name>
</gene>
<name>A0A7D5HGM7_9PSED</name>
<evidence type="ECO:0000313" key="4">
    <source>
        <dbReference type="Proteomes" id="UP000509568"/>
    </source>
</evidence>
<dbReference type="KEGG" id="pez:HWQ56_26690"/>
<evidence type="ECO:0000256" key="1">
    <source>
        <dbReference type="SAM" id="SignalP"/>
    </source>
</evidence>
<organism evidence="3 4">
    <name type="scientific">Pseudomonas eucalypticola</name>
    <dbReference type="NCBI Taxonomy" id="2599595"/>
    <lineage>
        <taxon>Bacteria</taxon>
        <taxon>Pseudomonadati</taxon>
        <taxon>Pseudomonadota</taxon>
        <taxon>Gammaproteobacteria</taxon>
        <taxon>Pseudomonadales</taxon>
        <taxon>Pseudomonadaceae</taxon>
        <taxon>Pseudomonas</taxon>
    </lineage>
</organism>
<dbReference type="AlphaFoldDB" id="A0A7D5HGM7"/>
<feature type="domain" description="Lysozyme inhibitor LprI-like N-terminal" evidence="2">
    <location>
        <begin position="25"/>
        <end position="126"/>
    </location>
</feature>
<dbReference type="InterPro" id="IPR009739">
    <property type="entry name" value="LprI-like_N"/>
</dbReference>
<proteinExistence type="predicted"/>
<protein>
    <submittedName>
        <fullName evidence="3">DUF1311 domain-containing protein</fullName>
    </submittedName>
</protein>
<feature type="chain" id="PRO_5029013689" evidence="1">
    <location>
        <begin position="18"/>
        <end position="141"/>
    </location>
</feature>
<dbReference type="RefSeq" id="WP_158152885.1">
    <property type="nucleotide sequence ID" value="NZ_CP056030.1"/>
</dbReference>
<accession>A0A7D5HGM7</accession>
<keyword evidence="4" id="KW-1185">Reference proteome</keyword>
<feature type="signal peptide" evidence="1">
    <location>
        <begin position="1"/>
        <end position="17"/>
    </location>
</feature>
<keyword evidence="1" id="KW-0732">Signal</keyword>
<evidence type="ECO:0000313" key="3">
    <source>
        <dbReference type="EMBL" id="QKZ07170.1"/>
    </source>
</evidence>
<dbReference type="Proteomes" id="UP000509568">
    <property type="component" value="Chromosome"/>
</dbReference>
<dbReference type="Pfam" id="PF07007">
    <property type="entry name" value="LprI"/>
    <property type="match status" value="1"/>
</dbReference>
<evidence type="ECO:0000259" key="2">
    <source>
        <dbReference type="Pfam" id="PF07007"/>
    </source>
</evidence>
<dbReference type="Gene3D" id="1.20.1270.180">
    <property type="match status" value="1"/>
</dbReference>
<sequence>MKSWLLVLALASLGAHAAEDGPTPCDNVDDSKASLACSAYNKKTAESELKDAYKDLLDRAKTNFSGEPAKQAKMKDLIGAAEAQWEKTRDADCAIETFEAKPGTPEFTTAQDDCIAQKSDERSEYLQTLANPGDEGDVPEQ</sequence>